<dbReference type="Proteomes" id="UP000007519">
    <property type="component" value="Chromosome"/>
</dbReference>
<organism evidence="2 3">
    <name type="scientific">Saprospira grandis (strain Lewin)</name>
    <dbReference type="NCBI Taxonomy" id="984262"/>
    <lineage>
        <taxon>Bacteria</taxon>
        <taxon>Pseudomonadati</taxon>
        <taxon>Bacteroidota</taxon>
        <taxon>Saprospiria</taxon>
        <taxon>Saprospirales</taxon>
        <taxon>Saprospiraceae</taxon>
        <taxon>Saprospira</taxon>
    </lineage>
</organism>
<keyword evidence="1" id="KW-0732">Signal</keyword>
<dbReference type="NCBIfam" id="NF033709">
    <property type="entry name" value="PorV_fam"/>
    <property type="match status" value="1"/>
</dbReference>
<dbReference type="KEGG" id="sgn:SGRA_1641"/>
<dbReference type="AlphaFoldDB" id="H6LA13"/>
<dbReference type="OrthoDB" id="9809953at2"/>
<dbReference type="NCBIfam" id="NF033711">
    <property type="entry name" value="T9SS_PorQ"/>
    <property type="match status" value="1"/>
</dbReference>
<proteinExistence type="predicted"/>
<evidence type="ECO:0000313" key="2">
    <source>
        <dbReference type="EMBL" id="AFC24376.1"/>
    </source>
</evidence>
<keyword evidence="3" id="KW-1185">Reference proteome</keyword>
<dbReference type="STRING" id="984262.SGRA_1641"/>
<evidence type="ECO:0000256" key="1">
    <source>
        <dbReference type="SAM" id="SignalP"/>
    </source>
</evidence>
<dbReference type="EMBL" id="CP002831">
    <property type="protein sequence ID" value="AFC24376.1"/>
    <property type="molecule type" value="Genomic_DNA"/>
</dbReference>
<name>H6LA13_SAPGL</name>
<reference evidence="2 3" key="1">
    <citation type="journal article" date="2012" name="Stand. Genomic Sci.">
        <title>Complete genome sequencing and analysis of Saprospira grandis str. Lewin, a predatory marine bacterium.</title>
        <authorList>
            <person name="Saw J.H."/>
            <person name="Yuryev A."/>
            <person name="Kanbe M."/>
            <person name="Hou S."/>
            <person name="Young A.G."/>
            <person name="Aizawa S."/>
            <person name="Alam M."/>
        </authorList>
    </citation>
    <scope>NUCLEOTIDE SEQUENCE [LARGE SCALE GENOMIC DNA]</scope>
    <source>
        <strain evidence="2 3">Lewin</strain>
    </source>
</reference>
<protein>
    <recommendedName>
        <fullName evidence="4">Low affinity penicillin binding protein</fullName>
    </recommendedName>
</protein>
<gene>
    <name evidence="2" type="ordered locus">SGRA_1641</name>
</gene>
<accession>H6LA13</accession>
<dbReference type="RefSeq" id="WP_015692011.1">
    <property type="nucleotide sequence ID" value="NC_016940.1"/>
</dbReference>
<dbReference type="eggNOG" id="COG2067">
    <property type="taxonomic scope" value="Bacteria"/>
</dbReference>
<evidence type="ECO:0000313" key="3">
    <source>
        <dbReference type="Proteomes" id="UP000007519"/>
    </source>
</evidence>
<evidence type="ECO:0008006" key="4">
    <source>
        <dbReference type="Google" id="ProtNLM"/>
    </source>
</evidence>
<sequence length="348" mass="38966">MKNKVLVFLGLCLAFSSLQAQVEGGRYVYEFLELSPSARATALGGRLPSVRDKDLSLSFLNPAALNAENHNNVSLQQNAHISGITHGTVAYAYHIAPKKLSLMGSIEHVSYGQFEGYDEVGQATGSFSASELALGLGASYQASDKWSFGLQLKGVFSRYEAYSSRGWASNLGMIYQDTAKRFSMGLVLKNIGQQLKSYHPDQQKYALPFDMQLGLSQQLKYLPLRISVVAHHLDRWDIRYDDPALVQENSLLGTEEPQNNDFGEGVDNFFRHLNFNLEFLLGPSLRLRLGYDHLRQREMSIENLRSLAGFSAGVGFKLYKFRFDYGLANYHLAGTVHHFGISTRLQDF</sequence>
<feature type="chain" id="PRO_5003604208" description="Low affinity penicillin binding protein" evidence="1">
    <location>
        <begin position="21"/>
        <end position="348"/>
    </location>
</feature>
<dbReference type="Gene3D" id="2.40.160.60">
    <property type="entry name" value="Outer membrane protein transport protein (OMPP1/FadL/TodX)"/>
    <property type="match status" value="1"/>
</dbReference>
<dbReference type="HOGENOM" id="CLU_069104_0_0_10"/>
<feature type="signal peptide" evidence="1">
    <location>
        <begin position="1"/>
        <end position="20"/>
    </location>
</feature>